<accession>A0A8S1W5H4</accession>
<name>A0A8S1W5H4_9CILI</name>
<keyword evidence="2" id="KW-1185">Reference proteome</keyword>
<gene>
    <name evidence="1" type="ORF">PPENT_87.1.T0800150</name>
</gene>
<sequence>MPKQQLQPKRPYYKMSFQSKEALKTLVFQKGFTIKQAAQTLSINYTSAKTIILQFREQQIRKCIKYLSMKPCLVKQASKIKYNLKIISQTGGVMVNEKIYCLR</sequence>
<proteinExistence type="predicted"/>
<evidence type="ECO:0000313" key="1">
    <source>
        <dbReference type="EMBL" id="CAD8183239.1"/>
    </source>
</evidence>
<protein>
    <submittedName>
        <fullName evidence="1">Uncharacterized protein</fullName>
    </submittedName>
</protein>
<evidence type="ECO:0000313" key="2">
    <source>
        <dbReference type="Proteomes" id="UP000689195"/>
    </source>
</evidence>
<dbReference type="EMBL" id="CAJJDO010000080">
    <property type="protein sequence ID" value="CAD8183239.1"/>
    <property type="molecule type" value="Genomic_DNA"/>
</dbReference>
<dbReference type="AlphaFoldDB" id="A0A8S1W5H4"/>
<organism evidence="1 2">
    <name type="scientific">Paramecium pentaurelia</name>
    <dbReference type="NCBI Taxonomy" id="43138"/>
    <lineage>
        <taxon>Eukaryota</taxon>
        <taxon>Sar</taxon>
        <taxon>Alveolata</taxon>
        <taxon>Ciliophora</taxon>
        <taxon>Intramacronucleata</taxon>
        <taxon>Oligohymenophorea</taxon>
        <taxon>Peniculida</taxon>
        <taxon>Parameciidae</taxon>
        <taxon>Paramecium</taxon>
    </lineage>
</organism>
<comment type="caution">
    <text evidence="1">The sequence shown here is derived from an EMBL/GenBank/DDBJ whole genome shotgun (WGS) entry which is preliminary data.</text>
</comment>
<reference evidence="1" key="1">
    <citation type="submission" date="2021-01" db="EMBL/GenBank/DDBJ databases">
        <authorList>
            <consortium name="Genoscope - CEA"/>
            <person name="William W."/>
        </authorList>
    </citation>
    <scope>NUCLEOTIDE SEQUENCE</scope>
</reference>
<dbReference type="OrthoDB" id="315590at2759"/>
<dbReference type="Proteomes" id="UP000689195">
    <property type="component" value="Unassembled WGS sequence"/>
</dbReference>